<proteinExistence type="predicted"/>
<dbReference type="Proteomes" id="UP000014634">
    <property type="component" value="Unassembled WGS sequence"/>
</dbReference>
<feature type="chain" id="PRO_5041686838" description="AmmeMemoRadiSam system protein B" evidence="1">
    <location>
        <begin position="27"/>
        <end position="539"/>
    </location>
</feature>
<dbReference type="InterPro" id="IPR002737">
    <property type="entry name" value="MEMO1_fam"/>
</dbReference>
<evidence type="ECO:0000256" key="1">
    <source>
        <dbReference type="SAM" id="SignalP"/>
    </source>
</evidence>
<accession>A0AA87NQQ1</accession>
<dbReference type="Gene3D" id="3.40.830.10">
    <property type="entry name" value="LigB-like"/>
    <property type="match status" value="1"/>
</dbReference>
<organism evidence="2 3">
    <name type="scientific">Treponema medium ATCC 700293</name>
    <dbReference type="NCBI Taxonomy" id="1125700"/>
    <lineage>
        <taxon>Bacteria</taxon>
        <taxon>Pseudomonadati</taxon>
        <taxon>Spirochaetota</taxon>
        <taxon>Spirochaetia</taxon>
        <taxon>Spirochaetales</taxon>
        <taxon>Treponemataceae</taxon>
        <taxon>Treponema</taxon>
    </lineage>
</organism>
<dbReference type="EMBL" id="ATFE01000016">
    <property type="protein sequence ID" value="EPF27775.1"/>
    <property type="molecule type" value="Genomic_DNA"/>
</dbReference>
<dbReference type="Pfam" id="PF01875">
    <property type="entry name" value="Memo"/>
    <property type="match status" value="1"/>
</dbReference>
<evidence type="ECO:0000313" key="2">
    <source>
        <dbReference type="EMBL" id="EPF27775.1"/>
    </source>
</evidence>
<dbReference type="AlphaFoldDB" id="A0AA87NQQ1"/>
<dbReference type="NCBIfam" id="TIGR04336">
    <property type="entry name" value="AmmeMemoSam_B"/>
    <property type="match status" value="1"/>
</dbReference>
<feature type="signal peptide" evidence="1">
    <location>
        <begin position="1"/>
        <end position="26"/>
    </location>
</feature>
<keyword evidence="1" id="KW-0732">Signal</keyword>
<dbReference type="RefSeq" id="WP_016524197.1">
    <property type="nucleotide sequence ID" value="NZ_KE332517.1"/>
</dbReference>
<evidence type="ECO:0000313" key="3">
    <source>
        <dbReference type="Proteomes" id="UP000014634"/>
    </source>
</evidence>
<comment type="caution">
    <text evidence="2">The sequence shown here is derived from an EMBL/GenBank/DDBJ whole genome shotgun (WGS) entry which is preliminary data.</text>
</comment>
<reference evidence="2 3" key="1">
    <citation type="submission" date="2013-04" db="EMBL/GenBank/DDBJ databases">
        <title>The Genome Sequence of Treponema medium ATCC 700293.</title>
        <authorList>
            <consortium name="The Broad Institute Genomics Platform"/>
            <person name="Earl A."/>
            <person name="Ward D."/>
            <person name="Feldgarden M."/>
            <person name="Gevers D."/>
            <person name="Leonetti C."/>
            <person name="Blanton J.M."/>
            <person name="Dewhirst F.E."/>
            <person name="Izard J."/>
            <person name="Walker B."/>
            <person name="Young S."/>
            <person name="Zeng Q."/>
            <person name="Gargeya S."/>
            <person name="Fitzgerald M."/>
            <person name="Haas B."/>
            <person name="Abouelleil A."/>
            <person name="Allen A.W."/>
            <person name="Alvarado L."/>
            <person name="Arachchi H.M."/>
            <person name="Berlin A.M."/>
            <person name="Chapman S.B."/>
            <person name="Gainer-Dewar J."/>
            <person name="Goldberg J."/>
            <person name="Griggs A."/>
            <person name="Gujja S."/>
            <person name="Hansen M."/>
            <person name="Howarth C."/>
            <person name="Imamovic A."/>
            <person name="Ireland A."/>
            <person name="Larimer J."/>
            <person name="McCowan C."/>
            <person name="Murphy C."/>
            <person name="Pearson M."/>
            <person name="Poon T.W."/>
            <person name="Priest M."/>
            <person name="Roberts A."/>
            <person name="Saif S."/>
            <person name="Shea T."/>
            <person name="Sisk P."/>
            <person name="Sykes S."/>
            <person name="Wortman J."/>
            <person name="Nusbaum C."/>
            <person name="Birren B."/>
        </authorList>
    </citation>
    <scope>NUCLEOTIDE SEQUENCE [LARGE SCALE GENOMIC DNA]</scope>
    <source>
        <strain evidence="2 3">ATCC 700293</strain>
    </source>
</reference>
<name>A0AA87NQQ1_TREMD</name>
<evidence type="ECO:0008006" key="4">
    <source>
        <dbReference type="Google" id="ProtNLM"/>
    </source>
</evidence>
<dbReference type="PROSITE" id="PS51257">
    <property type="entry name" value="PROKAR_LIPOPROTEIN"/>
    <property type="match status" value="1"/>
</dbReference>
<sequence length="539" mass="59618">MKLGWGGRIPAYIAAFLFVACSSVSGITGDSGEAVSNGVAQVGYQYRNDVGMWKHLYSFSTAFLIPDAVPASIMIPHHDIAIPQQNAFYKALGRKIQPSVVVVIGPDHFEGGTNTISLPHNTIFTAPGGNVAVDEALISRLCNDTALSADVSLNTTMWIKDHAIFSQVPFIKKYFPDAKIMPMLLKQCAGERKFAVFEALGKWLAQNLPPDALVVASVDCSHYQIPRMTNLHDCVTRDIIQNNENPLFIEVDSPETMICLRAYNATHNSDTPVLIHRTSTYDFIPDENVMSTSHQYWAFYPSGNEARIADFRKAVKATSQRAEYTDYAKTKNLTILIGGSGDIGAGIRDYWVWDRYATATDKAEQLLRNAAGNEARFLSGFDALIFDVPNGERYRQSKHGTCLVINSTSSEMLEREIPLTPKMQNKVSILVVICSAQHPFHLERFKQKLFTEYAYDVVVARYNSGEADSVAYLHNDDGSLKAINLGICAADAAIPIQGTLLAINWYAGQRSVHRFDYAANDGIIPAMYQFDIDAIMSTP</sequence>
<gene>
    <name evidence="2" type="ORF">HMPREF9195_02276</name>
</gene>
<protein>
    <recommendedName>
        <fullName evidence="4">AmmeMemoRadiSam system protein B</fullName>
    </recommendedName>
</protein>